<evidence type="ECO:0000313" key="2">
    <source>
        <dbReference type="Proteomes" id="UP001054945"/>
    </source>
</evidence>
<sequence length="70" mass="7855">MLAREEKAELESNKTIKNKASRMSLTNRGLGVGAEPSLELSLAELMKGGDLREGIRDEERRFSSEQSCNW</sequence>
<dbReference type="EMBL" id="BPLR01007934">
    <property type="protein sequence ID" value="GIY20772.1"/>
    <property type="molecule type" value="Genomic_DNA"/>
</dbReference>
<proteinExistence type="predicted"/>
<organism evidence="1 2">
    <name type="scientific">Caerostris extrusa</name>
    <name type="common">Bark spider</name>
    <name type="synonym">Caerostris bankana</name>
    <dbReference type="NCBI Taxonomy" id="172846"/>
    <lineage>
        <taxon>Eukaryota</taxon>
        <taxon>Metazoa</taxon>
        <taxon>Ecdysozoa</taxon>
        <taxon>Arthropoda</taxon>
        <taxon>Chelicerata</taxon>
        <taxon>Arachnida</taxon>
        <taxon>Araneae</taxon>
        <taxon>Araneomorphae</taxon>
        <taxon>Entelegynae</taxon>
        <taxon>Araneoidea</taxon>
        <taxon>Araneidae</taxon>
        <taxon>Caerostris</taxon>
    </lineage>
</organism>
<reference evidence="1 2" key="1">
    <citation type="submission" date="2021-06" db="EMBL/GenBank/DDBJ databases">
        <title>Caerostris extrusa draft genome.</title>
        <authorList>
            <person name="Kono N."/>
            <person name="Arakawa K."/>
        </authorList>
    </citation>
    <scope>NUCLEOTIDE SEQUENCE [LARGE SCALE GENOMIC DNA]</scope>
</reference>
<comment type="caution">
    <text evidence="1">The sequence shown here is derived from an EMBL/GenBank/DDBJ whole genome shotgun (WGS) entry which is preliminary data.</text>
</comment>
<name>A0AAV4RKV4_CAEEX</name>
<dbReference type="AlphaFoldDB" id="A0AAV4RKV4"/>
<evidence type="ECO:0000313" key="1">
    <source>
        <dbReference type="EMBL" id="GIY20772.1"/>
    </source>
</evidence>
<protein>
    <submittedName>
        <fullName evidence="1">Uncharacterized protein</fullName>
    </submittedName>
</protein>
<accession>A0AAV4RKV4</accession>
<gene>
    <name evidence="1" type="ORF">CEXT_519201</name>
</gene>
<keyword evidence="2" id="KW-1185">Reference proteome</keyword>
<dbReference type="Proteomes" id="UP001054945">
    <property type="component" value="Unassembled WGS sequence"/>
</dbReference>